<dbReference type="Gene3D" id="3.80.10.10">
    <property type="entry name" value="Ribonuclease Inhibitor"/>
    <property type="match status" value="1"/>
</dbReference>
<organism evidence="4">
    <name type="scientific">marine sediment metagenome</name>
    <dbReference type="NCBI Taxonomy" id="412755"/>
    <lineage>
        <taxon>unclassified sequences</taxon>
        <taxon>metagenomes</taxon>
        <taxon>ecological metagenomes</taxon>
    </lineage>
</organism>
<comment type="caution">
    <text evidence="4">The sequence shown here is derived from an EMBL/GenBank/DDBJ whole genome shotgun (WGS) entry which is preliminary data.</text>
</comment>
<evidence type="ECO:0000256" key="3">
    <source>
        <dbReference type="SAM" id="Phobius"/>
    </source>
</evidence>
<dbReference type="EMBL" id="LAZR01011112">
    <property type="protein sequence ID" value="KKM63364.1"/>
    <property type="molecule type" value="Genomic_DNA"/>
</dbReference>
<proteinExistence type="predicted"/>
<dbReference type="SMART" id="SM00365">
    <property type="entry name" value="LRR_SD22"/>
    <property type="match status" value="3"/>
</dbReference>
<gene>
    <name evidence="4" type="ORF">LCGC14_1512220</name>
</gene>
<keyword evidence="2" id="KW-0677">Repeat</keyword>
<keyword evidence="3" id="KW-1133">Transmembrane helix</keyword>
<dbReference type="AlphaFoldDB" id="A0A0F9J161"/>
<evidence type="ECO:0000313" key="4">
    <source>
        <dbReference type="EMBL" id="KKM63364.1"/>
    </source>
</evidence>
<feature type="transmembrane region" description="Helical" evidence="3">
    <location>
        <begin position="7"/>
        <end position="24"/>
    </location>
</feature>
<sequence>MRELQIFLSFMILVIIFYVSIHSSNPVKEFIINPYLKLKLESRRTNIYVKGRVFRQCMYLLLNIPTNQVEDYDEIDSIDEAAERLDRSLEGNQNVGLGISPEEEFMGHCSNLQVWAENGYDTRILHRNLAFPLLRRLTEVGDPIAKKVFKEEIAIRFASKHQTVTQYLTENGYLKYLSADEFESILDDVNPPLLRDLTEGIKFMFDNPQNIDINIQINYFINSLLRNFGIEHISLLTSRILKEIPKKNSEIFVKTVYELFKSRKSFPLIQYLNQHFEYFKDFEFEYDFIKYKDKLVGIYSSKKVFLINQNINDISKIEILNGKSEQIEELDLSNNEIINMEGLEAFSSLKTLKLNNNQITKLKGINNLKNIENLFLRNNRVSELVGLENYPKLKHLDLSGNLNITEIPEELNKLTELETLKLWNCNIKKFTESSEKFFWMNQNYRYYTGYTEEDKRYYESNHVKKASSEKGLYIDFVRGVLKSRKIMAEQKLSYQDIFDYENETSRKAIWSGTPTHDFKNWLKNKNQTKITFFL</sequence>
<dbReference type="InterPro" id="IPR001611">
    <property type="entry name" value="Leu-rich_rpt"/>
</dbReference>
<protein>
    <recommendedName>
        <fullName evidence="5">Leucine-rich repeat domain-containing protein</fullName>
    </recommendedName>
</protein>
<evidence type="ECO:0000256" key="2">
    <source>
        <dbReference type="ARBA" id="ARBA00022737"/>
    </source>
</evidence>
<dbReference type="InterPro" id="IPR050836">
    <property type="entry name" value="SDS22/Internalin_LRR"/>
</dbReference>
<evidence type="ECO:0000256" key="1">
    <source>
        <dbReference type="ARBA" id="ARBA00022614"/>
    </source>
</evidence>
<reference evidence="4" key="1">
    <citation type="journal article" date="2015" name="Nature">
        <title>Complex archaea that bridge the gap between prokaryotes and eukaryotes.</title>
        <authorList>
            <person name="Spang A."/>
            <person name="Saw J.H."/>
            <person name="Jorgensen S.L."/>
            <person name="Zaremba-Niedzwiedzka K."/>
            <person name="Martijn J."/>
            <person name="Lind A.E."/>
            <person name="van Eijk R."/>
            <person name="Schleper C."/>
            <person name="Guy L."/>
            <person name="Ettema T.J."/>
        </authorList>
    </citation>
    <scope>NUCLEOTIDE SEQUENCE</scope>
</reference>
<name>A0A0F9J161_9ZZZZ</name>
<dbReference type="PROSITE" id="PS51450">
    <property type="entry name" value="LRR"/>
    <property type="match status" value="4"/>
</dbReference>
<dbReference type="Pfam" id="PF14580">
    <property type="entry name" value="LRR_9"/>
    <property type="match status" value="1"/>
</dbReference>
<dbReference type="PANTHER" id="PTHR46652:SF3">
    <property type="entry name" value="LEUCINE-RICH REPEAT-CONTAINING PROTEIN 9"/>
    <property type="match status" value="1"/>
</dbReference>
<evidence type="ECO:0008006" key="5">
    <source>
        <dbReference type="Google" id="ProtNLM"/>
    </source>
</evidence>
<dbReference type="PANTHER" id="PTHR46652">
    <property type="entry name" value="LEUCINE-RICH REPEAT AND IQ DOMAIN-CONTAINING PROTEIN 1-RELATED"/>
    <property type="match status" value="1"/>
</dbReference>
<dbReference type="SUPFAM" id="SSF52075">
    <property type="entry name" value="Outer arm dynein light chain 1"/>
    <property type="match status" value="1"/>
</dbReference>
<keyword evidence="1" id="KW-0433">Leucine-rich repeat</keyword>
<accession>A0A0F9J161</accession>
<keyword evidence="3" id="KW-0812">Transmembrane</keyword>
<dbReference type="InterPro" id="IPR032675">
    <property type="entry name" value="LRR_dom_sf"/>
</dbReference>
<keyword evidence="3" id="KW-0472">Membrane</keyword>